<dbReference type="Gene3D" id="3.30.70.1070">
    <property type="entry name" value="Sporulation related repeat"/>
    <property type="match status" value="1"/>
</dbReference>
<sequence>MYQSYFSLHCPPFRLTPHPDFFYDGAGRGHLLQALLYAVDSGEGVIKVSGEVGAGKTMLCRMLLEKMPPKMTAIYFANPMMSEGELTQNLLLELAVPAEISPSKSAIRRIEEALIERYGAGQQVVVVVDEAHAMPAASLEFIRLLSNLDYGHHKLLQIVLFGQPELDQQLTQPAMRPLRERISYSFELSRLEKTDVAAYLHFRLQAAGWQGPPLFDDAAVKEIALAAQGLTRRINLLADKALLASFADNARTVSREHARLAVRECAYAPAAAFRAWPVKPIAVLATVAAVGIVFGLWYGARTTTASAQTVVAASAPLRVNSPAAVSSSSVASATTQIDVDGLPPALDQLAQHSRQQINAANAQTQTILLMTVPHNQLGELEKLMQRYDGQMKLDQVMIYPTQANGVKSWGVVYGLFADKRSAKQAMAQLPDALKRNKPLLRSVAGVREEIWTL</sequence>
<dbReference type="InterPro" id="IPR036680">
    <property type="entry name" value="SPOR-like_sf"/>
</dbReference>
<keyword evidence="1" id="KW-1133">Transmembrane helix</keyword>
<keyword evidence="1" id="KW-0812">Transmembrane</keyword>
<dbReference type="PANTHER" id="PTHR35894:SF1">
    <property type="entry name" value="PHOSPHORIBULOKINASE _ URIDINE KINASE FAMILY"/>
    <property type="match status" value="1"/>
</dbReference>
<dbReference type="GO" id="GO:0042834">
    <property type="term" value="F:peptidoglycan binding"/>
    <property type="evidence" value="ECO:0007669"/>
    <property type="project" value="InterPro"/>
</dbReference>
<dbReference type="InterPro" id="IPR027417">
    <property type="entry name" value="P-loop_NTPase"/>
</dbReference>
<name>A0A7H9BJF5_9NEIS</name>
<evidence type="ECO:0000313" key="3">
    <source>
        <dbReference type="EMBL" id="QLG88807.1"/>
    </source>
</evidence>
<gene>
    <name evidence="3" type="ORF">HQ393_11500</name>
</gene>
<keyword evidence="4" id="KW-1185">Reference proteome</keyword>
<dbReference type="Proteomes" id="UP000509597">
    <property type="component" value="Chromosome"/>
</dbReference>
<keyword evidence="1" id="KW-0472">Membrane</keyword>
<proteinExistence type="predicted"/>
<feature type="transmembrane region" description="Helical" evidence="1">
    <location>
        <begin position="281"/>
        <end position="300"/>
    </location>
</feature>
<protein>
    <submittedName>
        <fullName evidence="3">AAA family ATPase</fullName>
    </submittedName>
</protein>
<evidence type="ECO:0000259" key="2">
    <source>
        <dbReference type="Pfam" id="PF13401"/>
    </source>
</evidence>
<accession>A0A7H9BJF5</accession>
<dbReference type="InterPro" id="IPR049945">
    <property type="entry name" value="AAA_22"/>
</dbReference>
<evidence type="ECO:0000313" key="4">
    <source>
        <dbReference type="Proteomes" id="UP000509597"/>
    </source>
</evidence>
<reference evidence="3 4" key="1">
    <citation type="submission" date="2020-07" db="EMBL/GenBank/DDBJ databases">
        <title>Complete genome sequence of Chitinibacter sp. 2T18.</title>
        <authorList>
            <person name="Bae J.-W."/>
            <person name="Choi J.-W."/>
        </authorList>
    </citation>
    <scope>NUCLEOTIDE SEQUENCE [LARGE SCALE GENOMIC DNA]</scope>
    <source>
        <strain evidence="3 4">2T18</strain>
    </source>
</reference>
<dbReference type="SUPFAM" id="SSF52540">
    <property type="entry name" value="P-loop containing nucleoside triphosphate hydrolases"/>
    <property type="match status" value="1"/>
</dbReference>
<dbReference type="AlphaFoldDB" id="A0A7H9BJF5"/>
<dbReference type="EMBL" id="CP058627">
    <property type="protein sequence ID" value="QLG88807.1"/>
    <property type="molecule type" value="Genomic_DNA"/>
</dbReference>
<dbReference type="Pfam" id="PF13401">
    <property type="entry name" value="AAA_22"/>
    <property type="match status" value="1"/>
</dbReference>
<dbReference type="KEGG" id="chiz:HQ393_11500"/>
<dbReference type="RefSeq" id="WP_179355310.1">
    <property type="nucleotide sequence ID" value="NZ_CP058627.1"/>
</dbReference>
<dbReference type="GO" id="GO:0016887">
    <property type="term" value="F:ATP hydrolysis activity"/>
    <property type="evidence" value="ECO:0007669"/>
    <property type="project" value="InterPro"/>
</dbReference>
<dbReference type="Gene3D" id="3.40.50.300">
    <property type="entry name" value="P-loop containing nucleotide triphosphate hydrolases"/>
    <property type="match status" value="1"/>
</dbReference>
<evidence type="ECO:0000256" key="1">
    <source>
        <dbReference type="SAM" id="Phobius"/>
    </source>
</evidence>
<organism evidence="3 4">
    <name type="scientific">Chitinibacter bivalviorum</name>
    <dbReference type="NCBI Taxonomy" id="2739434"/>
    <lineage>
        <taxon>Bacteria</taxon>
        <taxon>Pseudomonadati</taxon>
        <taxon>Pseudomonadota</taxon>
        <taxon>Betaproteobacteria</taxon>
        <taxon>Neisseriales</taxon>
        <taxon>Chitinibacteraceae</taxon>
        <taxon>Chitinibacter</taxon>
    </lineage>
</organism>
<dbReference type="PANTHER" id="PTHR35894">
    <property type="entry name" value="GENERAL SECRETION PATHWAY PROTEIN A-RELATED"/>
    <property type="match status" value="1"/>
</dbReference>
<feature type="domain" description="ORC1/DEAH AAA+ ATPase" evidence="2">
    <location>
        <begin position="41"/>
        <end position="170"/>
    </location>
</feature>
<dbReference type="InterPro" id="IPR052026">
    <property type="entry name" value="ExeA_AAA_ATPase_DNA-bind"/>
</dbReference>